<feature type="domain" description="CFA20" evidence="1">
    <location>
        <begin position="1"/>
        <end position="186"/>
    </location>
</feature>
<name>A0A9W7Y8E8_9FUNG</name>
<organism evidence="2 3">
    <name type="scientific">Coemansia biformis</name>
    <dbReference type="NCBI Taxonomy" id="1286918"/>
    <lineage>
        <taxon>Eukaryota</taxon>
        <taxon>Fungi</taxon>
        <taxon>Fungi incertae sedis</taxon>
        <taxon>Zoopagomycota</taxon>
        <taxon>Kickxellomycotina</taxon>
        <taxon>Kickxellomycetes</taxon>
        <taxon>Kickxellales</taxon>
        <taxon>Kickxellaceae</taxon>
        <taxon>Coemansia</taxon>
    </lineage>
</organism>
<keyword evidence="2" id="KW-0282">Flagellum</keyword>
<keyword evidence="3" id="KW-1185">Reference proteome</keyword>
<comment type="caution">
    <text evidence="2">The sequence shown here is derived from an EMBL/GenBank/DDBJ whole genome shotgun (WGS) entry which is preliminary data.</text>
</comment>
<dbReference type="OrthoDB" id="7486196at2759"/>
<proteinExistence type="predicted"/>
<evidence type="ECO:0000313" key="3">
    <source>
        <dbReference type="Proteomes" id="UP001143981"/>
    </source>
</evidence>
<reference evidence="2" key="1">
    <citation type="submission" date="2022-07" db="EMBL/GenBank/DDBJ databases">
        <title>Phylogenomic reconstructions and comparative analyses of Kickxellomycotina fungi.</title>
        <authorList>
            <person name="Reynolds N.K."/>
            <person name="Stajich J.E."/>
            <person name="Barry K."/>
            <person name="Grigoriev I.V."/>
            <person name="Crous P."/>
            <person name="Smith M.E."/>
        </authorList>
    </citation>
    <scope>NUCLEOTIDE SEQUENCE</scope>
    <source>
        <strain evidence="2">BCRC 34381</strain>
    </source>
</reference>
<dbReference type="InterPro" id="IPR007714">
    <property type="entry name" value="CFA20_dom"/>
</dbReference>
<protein>
    <submittedName>
        <fullName evidence="2">Cilia- and flagella-associated protein 20</fullName>
    </submittedName>
</protein>
<keyword evidence="2" id="KW-0969">Cilium</keyword>
<dbReference type="AlphaFoldDB" id="A0A9W7Y8E8"/>
<keyword evidence="2" id="KW-0966">Cell projection</keyword>
<dbReference type="Pfam" id="PF05018">
    <property type="entry name" value="CFA20_dom"/>
    <property type="match status" value="1"/>
</dbReference>
<evidence type="ECO:0000259" key="1">
    <source>
        <dbReference type="Pfam" id="PF05018"/>
    </source>
</evidence>
<gene>
    <name evidence="2" type="primary">CFAP20</name>
    <name evidence="2" type="ORF">LPJ61_004897</name>
</gene>
<sequence length="193" mass="21555">MLRHVYQSGIVTVFNSASSQALQLWRVARGASGYVALEEEEEEIGGPVLCLRSANLAETFIMCPADAAETLGVKLPFLAMSIKNTGHLLSIEVEILDDRGAIRRLRAANYESEAHIDSSIARMPLRLDDGWNYMTLDLRQMTAMAYGTSLCEVRRVVIHASACVRLVFFADRVVPEDELPRELRLYRKRDGGP</sequence>
<dbReference type="Proteomes" id="UP001143981">
    <property type="component" value="Unassembled WGS sequence"/>
</dbReference>
<evidence type="ECO:0000313" key="2">
    <source>
        <dbReference type="EMBL" id="KAJ1726883.1"/>
    </source>
</evidence>
<dbReference type="PANTHER" id="PTHR12458">
    <property type="entry name" value="ORF PROTEIN"/>
    <property type="match status" value="1"/>
</dbReference>
<dbReference type="InterPro" id="IPR040441">
    <property type="entry name" value="CFA20/CFAP20DC"/>
</dbReference>
<dbReference type="EMBL" id="JANBOI010001320">
    <property type="protein sequence ID" value="KAJ1726883.1"/>
    <property type="molecule type" value="Genomic_DNA"/>
</dbReference>
<accession>A0A9W7Y8E8</accession>